<evidence type="ECO:0000313" key="5">
    <source>
        <dbReference type="Proteomes" id="UP000236370"/>
    </source>
</evidence>
<keyword evidence="2" id="KW-0812">Transmembrane</keyword>
<feature type="transmembrane region" description="Helical" evidence="2">
    <location>
        <begin position="513"/>
        <end position="531"/>
    </location>
</feature>
<organism evidence="4 5">
    <name type="scientific">Pan troglodytes</name>
    <name type="common">Chimpanzee</name>
    <dbReference type="NCBI Taxonomy" id="9598"/>
    <lineage>
        <taxon>Eukaryota</taxon>
        <taxon>Metazoa</taxon>
        <taxon>Chordata</taxon>
        <taxon>Craniata</taxon>
        <taxon>Vertebrata</taxon>
        <taxon>Euteleostomi</taxon>
        <taxon>Mammalia</taxon>
        <taxon>Eutheria</taxon>
        <taxon>Euarchontoglires</taxon>
        <taxon>Primates</taxon>
        <taxon>Haplorrhini</taxon>
        <taxon>Catarrhini</taxon>
        <taxon>Hominidae</taxon>
        <taxon>Pan</taxon>
    </lineage>
</organism>
<dbReference type="PANTHER" id="PTHR11102:SF53">
    <property type="entry name" value="PROTEIN SEL-1 HOMOLOG 2"/>
    <property type="match status" value="1"/>
</dbReference>
<keyword evidence="3" id="KW-0732">Signal</keyword>
<dbReference type="InterPro" id="IPR006597">
    <property type="entry name" value="Sel1-like"/>
</dbReference>
<keyword evidence="2" id="KW-0472">Membrane</keyword>
<dbReference type="Proteomes" id="UP000236370">
    <property type="component" value="Unassembled WGS sequence"/>
</dbReference>
<evidence type="ECO:0000256" key="1">
    <source>
        <dbReference type="ARBA" id="ARBA00038101"/>
    </source>
</evidence>
<dbReference type="PANTHER" id="PTHR11102">
    <property type="entry name" value="SEL-1-LIKE PROTEIN"/>
    <property type="match status" value="1"/>
</dbReference>
<proteinExistence type="inferred from homology"/>
<dbReference type="Gene3D" id="1.25.40.10">
    <property type="entry name" value="Tetratricopeptide repeat domain"/>
    <property type="match status" value="2"/>
</dbReference>
<reference evidence="4 5" key="1">
    <citation type="submission" date="2017-12" db="EMBL/GenBank/DDBJ databases">
        <title>High-resolution comparative analysis of great ape genomes.</title>
        <authorList>
            <person name="Pollen A."/>
            <person name="Hastie A."/>
            <person name="Hormozdiari F."/>
            <person name="Dougherty M."/>
            <person name="Liu R."/>
            <person name="Chaisson M."/>
            <person name="Hoppe E."/>
            <person name="Hill C."/>
            <person name="Pang A."/>
            <person name="Hillier L."/>
            <person name="Baker C."/>
            <person name="Armstrong J."/>
            <person name="Shendure J."/>
            <person name="Paten B."/>
            <person name="Wilson R."/>
            <person name="Chao H."/>
            <person name="Schneider V."/>
            <person name="Ventura M."/>
            <person name="Kronenberg Z."/>
            <person name="Murali S."/>
            <person name="Gordon D."/>
            <person name="Cantsilieris S."/>
            <person name="Munson K."/>
            <person name="Nelson B."/>
            <person name="Raja A."/>
            <person name="Underwood J."/>
            <person name="Diekhans M."/>
            <person name="Fiddes I."/>
            <person name="Haussler D."/>
            <person name="Eichler E."/>
        </authorList>
    </citation>
    <scope>NUCLEOTIDE SEQUENCE [LARGE SCALE GENOMIC DNA]</scope>
    <source>
        <strain evidence="4">Yerkes chimp pedigree #C0471</strain>
    </source>
</reference>
<evidence type="ECO:0000256" key="3">
    <source>
        <dbReference type="SAM" id="SignalP"/>
    </source>
</evidence>
<dbReference type="EMBL" id="NBAG03000245">
    <property type="protein sequence ID" value="PNI62609.1"/>
    <property type="molecule type" value="Genomic_DNA"/>
</dbReference>
<dbReference type="InterPro" id="IPR011990">
    <property type="entry name" value="TPR-like_helical_dom_sf"/>
</dbReference>
<protein>
    <submittedName>
        <fullName evidence="4">SEL1L2 isoform 7</fullName>
    </submittedName>
</protein>
<dbReference type="InterPro" id="IPR050767">
    <property type="entry name" value="Sel1_AlgK"/>
</dbReference>
<feature type="chain" id="PRO_5014327397" evidence="3">
    <location>
        <begin position="24"/>
        <end position="536"/>
    </location>
</feature>
<accession>A0A2J8MSW6</accession>
<dbReference type="SUPFAM" id="SSF81901">
    <property type="entry name" value="HCP-like"/>
    <property type="match status" value="2"/>
</dbReference>
<feature type="signal peptide" evidence="3">
    <location>
        <begin position="1"/>
        <end position="23"/>
    </location>
</feature>
<comment type="similarity">
    <text evidence="1">Belongs to the sel-1 family.</text>
</comment>
<name>A0A2J8MSW6_PANTR</name>
<dbReference type="AlphaFoldDB" id="A0A2J8MSW6"/>
<dbReference type="SMART" id="SM00671">
    <property type="entry name" value="SEL1"/>
    <property type="match status" value="7"/>
</dbReference>
<evidence type="ECO:0000313" key="4">
    <source>
        <dbReference type="EMBL" id="PNI62609.1"/>
    </source>
</evidence>
<dbReference type="Pfam" id="PF08238">
    <property type="entry name" value="Sel1"/>
    <property type="match status" value="7"/>
</dbReference>
<sequence length="536" mass="61082">MKPLSLLIGILIILGVTIKTIKAEEHNKRQKERNVTTQVSVNEIKQYLSHILEQRTSSNVINKRENLLEKKKNQRKIRIKGFQNKDILKRNKNHLQKQAEKNFTDEGDQLFKMGIKVLQQSKSQKQKEEILMPTWMFLCLRSFLPGLLCSSFCPRAAYFSLSMDGLYIKALGFLSSYGIGMEYDQAKALIYYTFGSAGGNMMSQMILGYRYLSGINVLQNCEVALSYYKKVADYIADTFEKSEGVPVEKVRLTERPENLSSNSEILDWDIYQYYKFLAERGDVQIQVSLGQLHLIGRKGLDQDYYKALHYFLKAAKAGSANAMAFIGKMYLEGNAAVPQNNTTAFKYFSMAASKGNAIGLHGLGLLYFRGKGVPLNYAEALKYFQKAAEKGWPDAQFQLGFMYYSGSGIWKDYKLAFKYFYLASQSGQPLAIYYLAKMYATGTGVVRSCRTAVEDIHLARRLYDMAAQTSPDAHIPVLFAVMKLETTHLLRDILFFNFTTRWNWLKLDNTIGAHWDLFVIGLIVPGLILLLRNHHG</sequence>
<evidence type="ECO:0000256" key="2">
    <source>
        <dbReference type="SAM" id="Phobius"/>
    </source>
</evidence>
<comment type="caution">
    <text evidence="4">The sequence shown here is derived from an EMBL/GenBank/DDBJ whole genome shotgun (WGS) entry which is preliminary data.</text>
</comment>
<gene>
    <name evidence="4" type="ORF">CK820_G0017640</name>
</gene>
<keyword evidence="2" id="KW-1133">Transmembrane helix</keyword>